<dbReference type="CDD" id="cd00202">
    <property type="entry name" value="ZnF_GATA"/>
    <property type="match status" value="2"/>
</dbReference>
<dbReference type="GO" id="GO:0000981">
    <property type="term" value="F:DNA-binding transcription factor activity, RNA polymerase II-specific"/>
    <property type="evidence" value="ECO:0007669"/>
    <property type="project" value="TreeGrafter"/>
</dbReference>
<keyword evidence="4" id="KW-0862">Zinc</keyword>
<dbReference type="SMART" id="SM00401">
    <property type="entry name" value="ZnF_GATA"/>
    <property type="match status" value="2"/>
</dbReference>
<dbReference type="PROSITE" id="PS00344">
    <property type="entry name" value="GATA_ZN_FINGER_1"/>
    <property type="match status" value="1"/>
</dbReference>
<keyword evidence="5" id="KW-0539">Nucleus</keyword>
<dbReference type="PANTHER" id="PTHR10071">
    <property type="entry name" value="TRANSCRIPTION FACTOR GATA FAMILY MEMBER"/>
    <property type="match status" value="1"/>
</dbReference>
<dbReference type="GO" id="GO:0008270">
    <property type="term" value="F:zinc ion binding"/>
    <property type="evidence" value="ECO:0007669"/>
    <property type="project" value="UniProtKB-KW"/>
</dbReference>
<dbReference type="Pfam" id="PF00320">
    <property type="entry name" value="GATA"/>
    <property type="match status" value="2"/>
</dbReference>
<dbReference type="GeneID" id="59353079"/>
<dbReference type="GO" id="GO:0005634">
    <property type="term" value="C:nucleus"/>
    <property type="evidence" value="ECO:0007669"/>
    <property type="project" value="UniProtKB-SubCell"/>
</dbReference>
<evidence type="ECO:0000259" key="8">
    <source>
        <dbReference type="PROSITE" id="PS50114"/>
    </source>
</evidence>
<feature type="region of interest" description="Disordered" evidence="7">
    <location>
        <begin position="45"/>
        <end position="76"/>
    </location>
</feature>
<name>A0A8H6RY25_9AGAR</name>
<sequence>MSTPPDENANLVRTLTNALRVAHDEIARLKAQIAAHTTELELVKGRGSTSRIDEASQTRRGAGSTLQQQIARSGDRERHLPAEVATQPAFDKEMQALREERDTAVKDRHMLLQTLAAHEREISDLRQVIEGRESYVRAEPLPGQEKIPLSNTISELLASNSNPTQSGSPEAFETNSATNATTYQSCTRCSLTQTPKWRKHPQTGDPLCNACGLYVTRITNFKYDLGPNSDQDDIVEGASGSEFDGDDDGSSYGPGAVVLSCAQCLETKTAFWHWPPGGGKPLCGTCAPRKTSSSAKRKVDEDESNVARAKKTKSRGVDDDAEWQGSTSFKSTASSSPSRTGGCAHCGTTKTPHWRRSLAGLQVCNACGLQDRKRVA</sequence>
<reference evidence="9" key="1">
    <citation type="submission" date="2020-05" db="EMBL/GenBank/DDBJ databases">
        <title>Mycena genomes resolve the evolution of fungal bioluminescence.</title>
        <authorList>
            <person name="Tsai I.J."/>
        </authorList>
    </citation>
    <scope>NUCLEOTIDE SEQUENCE</scope>
    <source>
        <strain evidence="9">171206Taipei</strain>
    </source>
</reference>
<feature type="domain" description="GATA-type" evidence="8">
    <location>
        <begin position="343"/>
        <end position="369"/>
    </location>
</feature>
<dbReference type="OrthoDB" id="5597699at2759"/>
<evidence type="ECO:0000256" key="7">
    <source>
        <dbReference type="SAM" id="MobiDB-lite"/>
    </source>
</evidence>
<dbReference type="AlphaFoldDB" id="A0A8H6RY25"/>
<evidence type="ECO:0000256" key="3">
    <source>
        <dbReference type="ARBA" id="ARBA00022771"/>
    </source>
</evidence>
<dbReference type="EMBL" id="JACAZF010000018">
    <property type="protein sequence ID" value="KAF7289003.1"/>
    <property type="molecule type" value="Genomic_DNA"/>
</dbReference>
<dbReference type="InterPro" id="IPR000679">
    <property type="entry name" value="Znf_GATA"/>
</dbReference>
<comment type="subcellular location">
    <subcellularLocation>
        <location evidence="1">Nucleus</location>
    </subcellularLocation>
</comment>
<dbReference type="RefSeq" id="XP_037213155.1">
    <property type="nucleotide sequence ID" value="XM_037370563.1"/>
</dbReference>
<organism evidence="9 10">
    <name type="scientific">Mycena indigotica</name>
    <dbReference type="NCBI Taxonomy" id="2126181"/>
    <lineage>
        <taxon>Eukaryota</taxon>
        <taxon>Fungi</taxon>
        <taxon>Dikarya</taxon>
        <taxon>Basidiomycota</taxon>
        <taxon>Agaricomycotina</taxon>
        <taxon>Agaricomycetes</taxon>
        <taxon>Agaricomycetidae</taxon>
        <taxon>Agaricales</taxon>
        <taxon>Marasmiineae</taxon>
        <taxon>Mycenaceae</taxon>
        <taxon>Mycena</taxon>
    </lineage>
</organism>
<gene>
    <name evidence="9" type="ORF">MIND_01417100</name>
</gene>
<dbReference type="Gene3D" id="3.30.50.10">
    <property type="entry name" value="Erythroid Transcription Factor GATA-1, subunit A"/>
    <property type="match status" value="2"/>
</dbReference>
<protein>
    <submittedName>
        <fullName evidence="9">Zinc finger gata-type protein</fullName>
    </submittedName>
</protein>
<comment type="caution">
    <text evidence="9">The sequence shown here is derived from an EMBL/GenBank/DDBJ whole genome shotgun (WGS) entry which is preliminary data.</text>
</comment>
<dbReference type="PROSITE" id="PS50114">
    <property type="entry name" value="GATA_ZN_FINGER_2"/>
    <property type="match status" value="2"/>
</dbReference>
<proteinExistence type="predicted"/>
<evidence type="ECO:0000313" key="9">
    <source>
        <dbReference type="EMBL" id="KAF7289003.1"/>
    </source>
</evidence>
<evidence type="ECO:0000256" key="5">
    <source>
        <dbReference type="ARBA" id="ARBA00023242"/>
    </source>
</evidence>
<dbReference type="GO" id="GO:0045944">
    <property type="term" value="P:positive regulation of transcription by RNA polymerase II"/>
    <property type="evidence" value="ECO:0007669"/>
    <property type="project" value="TreeGrafter"/>
</dbReference>
<dbReference type="InterPro" id="IPR039355">
    <property type="entry name" value="Transcription_factor_GATA"/>
</dbReference>
<feature type="domain" description="GATA-type" evidence="8">
    <location>
        <begin position="180"/>
        <end position="214"/>
    </location>
</feature>
<dbReference type="GO" id="GO:0000978">
    <property type="term" value="F:RNA polymerase II cis-regulatory region sequence-specific DNA binding"/>
    <property type="evidence" value="ECO:0007669"/>
    <property type="project" value="TreeGrafter"/>
</dbReference>
<evidence type="ECO:0000256" key="1">
    <source>
        <dbReference type="ARBA" id="ARBA00004123"/>
    </source>
</evidence>
<evidence type="ECO:0000313" key="10">
    <source>
        <dbReference type="Proteomes" id="UP000636479"/>
    </source>
</evidence>
<keyword evidence="2" id="KW-0479">Metal-binding</keyword>
<dbReference type="GO" id="GO:0000122">
    <property type="term" value="P:negative regulation of transcription by RNA polymerase II"/>
    <property type="evidence" value="ECO:0007669"/>
    <property type="project" value="TreeGrafter"/>
</dbReference>
<evidence type="ECO:0000256" key="6">
    <source>
        <dbReference type="PROSITE-ProRule" id="PRU00094"/>
    </source>
</evidence>
<dbReference type="Proteomes" id="UP000636479">
    <property type="component" value="Unassembled WGS sequence"/>
</dbReference>
<dbReference type="InterPro" id="IPR013088">
    <property type="entry name" value="Znf_NHR/GATA"/>
</dbReference>
<keyword evidence="3 6" id="KW-0863">Zinc-finger</keyword>
<dbReference type="PANTHER" id="PTHR10071:SF281">
    <property type="entry name" value="BOX A-BINDING FACTOR-RELATED"/>
    <property type="match status" value="1"/>
</dbReference>
<keyword evidence="10" id="KW-1185">Reference proteome</keyword>
<evidence type="ECO:0000256" key="2">
    <source>
        <dbReference type="ARBA" id="ARBA00022723"/>
    </source>
</evidence>
<accession>A0A8H6RY25</accession>
<evidence type="ECO:0000256" key="4">
    <source>
        <dbReference type="ARBA" id="ARBA00022833"/>
    </source>
</evidence>
<feature type="region of interest" description="Disordered" evidence="7">
    <location>
        <begin position="294"/>
        <end position="342"/>
    </location>
</feature>
<feature type="compositionally biased region" description="Low complexity" evidence="7">
    <location>
        <begin position="325"/>
        <end position="342"/>
    </location>
</feature>
<dbReference type="SUPFAM" id="SSF57716">
    <property type="entry name" value="Glucocorticoid receptor-like (DNA-binding domain)"/>
    <property type="match status" value="2"/>
</dbReference>